<feature type="signal peptide" evidence="1">
    <location>
        <begin position="1"/>
        <end position="25"/>
    </location>
</feature>
<gene>
    <name evidence="2" type="ORF">CBF27_01280</name>
</gene>
<keyword evidence="1" id="KW-0732">Signal</keyword>
<protein>
    <recommendedName>
        <fullName evidence="4">WxL domain-containing protein</fullName>
    </recommendedName>
</protein>
<evidence type="ECO:0008006" key="4">
    <source>
        <dbReference type="Google" id="ProtNLM"/>
    </source>
</evidence>
<evidence type="ECO:0000313" key="2">
    <source>
        <dbReference type="EMBL" id="RSU14645.1"/>
    </source>
</evidence>
<comment type="caution">
    <text evidence="2">The sequence shown here is derived from an EMBL/GenBank/DDBJ whole genome shotgun (WGS) entry which is preliminary data.</text>
</comment>
<name>A0A430B2S8_9ENTE</name>
<dbReference type="RefSeq" id="WP_126811596.1">
    <property type="nucleotide sequence ID" value="NZ_NGKC01000001.1"/>
</dbReference>
<evidence type="ECO:0000256" key="1">
    <source>
        <dbReference type="SAM" id="SignalP"/>
    </source>
</evidence>
<dbReference type="AlphaFoldDB" id="A0A430B2S8"/>
<organism evidence="2 3">
    <name type="scientific">Vagococcus acidifermentans</name>
    <dbReference type="NCBI Taxonomy" id="564710"/>
    <lineage>
        <taxon>Bacteria</taxon>
        <taxon>Bacillati</taxon>
        <taxon>Bacillota</taxon>
        <taxon>Bacilli</taxon>
        <taxon>Lactobacillales</taxon>
        <taxon>Enterococcaceae</taxon>
        <taxon>Vagococcus</taxon>
    </lineage>
</organism>
<evidence type="ECO:0000313" key="3">
    <source>
        <dbReference type="Proteomes" id="UP000286773"/>
    </source>
</evidence>
<feature type="chain" id="PRO_5019074398" description="WxL domain-containing protein" evidence="1">
    <location>
        <begin position="26"/>
        <end position="158"/>
    </location>
</feature>
<keyword evidence="3" id="KW-1185">Reference proteome</keyword>
<accession>A0A430B2S8</accession>
<dbReference type="EMBL" id="NGKC01000001">
    <property type="protein sequence ID" value="RSU14645.1"/>
    <property type="molecule type" value="Genomic_DNA"/>
</dbReference>
<reference evidence="2 3" key="1">
    <citation type="submission" date="2017-05" db="EMBL/GenBank/DDBJ databases">
        <title>Vagococcus spp. assemblies.</title>
        <authorList>
            <person name="Gulvik C.A."/>
        </authorList>
    </citation>
    <scope>NUCLEOTIDE SEQUENCE [LARGE SCALE GENOMIC DNA]</scope>
    <source>
        <strain evidence="2 3">LMG 24798</strain>
    </source>
</reference>
<proteinExistence type="predicted"/>
<dbReference type="OrthoDB" id="2367552at2"/>
<sequence>MKIKQFLGIACLFGSFLLGTLEVSAAHGRTVIKAEITEGTLSMTSPTDLDYTLSLTGEDEIVPLGSLETTIGDFRGEKSGWQLTAKSPNYRDYRQHYTVHVNGVGVTDEHRVIIFRDNSTVTETVSLETNLEISADAQAGSYIANFEWNLQPLKKIDE</sequence>
<dbReference type="Proteomes" id="UP000286773">
    <property type="component" value="Unassembled WGS sequence"/>
</dbReference>